<dbReference type="PANTHER" id="PTHR30075">
    <property type="entry name" value="GLYCYL-TRNA SYNTHETASE"/>
    <property type="match status" value="1"/>
</dbReference>
<dbReference type="PANTHER" id="PTHR30075:SF2">
    <property type="entry name" value="GLYCINE--TRNA LIGASE, CHLOROPLASTIC_MITOCHONDRIAL 2"/>
    <property type="match status" value="1"/>
</dbReference>
<dbReference type="STRING" id="378794.GCA_001570625_02209"/>
<evidence type="ECO:0000259" key="11">
    <source>
        <dbReference type="SMART" id="SM00836"/>
    </source>
</evidence>
<dbReference type="InterPro" id="IPR008909">
    <property type="entry name" value="DALR_anticod-bd"/>
</dbReference>
<keyword evidence="4" id="KW-0963">Cytoplasm</keyword>
<proteinExistence type="inferred from homology"/>
<dbReference type="GO" id="GO:0006420">
    <property type="term" value="P:arginyl-tRNA aminoacylation"/>
    <property type="evidence" value="ECO:0007669"/>
    <property type="project" value="InterPro"/>
</dbReference>
<evidence type="ECO:0000256" key="3">
    <source>
        <dbReference type="ARBA" id="ARBA00012829"/>
    </source>
</evidence>
<dbReference type="PROSITE" id="PS50861">
    <property type="entry name" value="AA_TRNA_LIGASE_II_GLYAB"/>
    <property type="match status" value="1"/>
</dbReference>
<dbReference type="InterPro" id="IPR015944">
    <property type="entry name" value="Gly-tRNA-synth_bsu"/>
</dbReference>
<comment type="similarity">
    <text evidence="2">Belongs to the class-II aminoacyl-tRNA synthetase family.</text>
</comment>
<organism evidence="12 13">
    <name type="scientific">Syntrophomonas wolfei</name>
    <dbReference type="NCBI Taxonomy" id="863"/>
    <lineage>
        <taxon>Bacteria</taxon>
        <taxon>Bacillati</taxon>
        <taxon>Bacillota</taxon>
        <taxon>Clostridia</taxon>
        <taxon>Eubacteriales</taxon>
        <taxon>Syntrophomonadaceae</taxon>
        <taxon>Syntrophomonas</taxon>
    </lineage>
</organism>
<dbReference type="GO" id="GO:0004820">
    <property type="term" value="F:glycine-tRNA ligase activity"/>
    <property type="evidence" value="ECO:0007669"/>
    <property type="project" value="UniProtKB-EC"/>
</dbReference>
<name>A0A354YX55_9FIRM</name>
<sequence>AIFEHYLPRFAGDKLPSSAAGIVLSLTEKTDNLMGCFSIGIKPSGSQDPYALRRQALGLVNIILDKKLSIDLKLVFEQAYLGYEDLVLENSREDSVKELLDFVYQRMRGVLLDSGVSYDVIDAALSRPSFDLFETYNRVLKLQEFKGSPMFEDFMVVYNRVHNLSRKWESEEIDPDVLLDESEKNLYRKLPGLQQEIKTSLKAQDYTRALELLAALRADVDQFFTAVMVMVEDEKLKAARLGILKSIANLFNSMADFSKIV</sequence>
<comment type="caution">
    <text evidence="12">The sequence shown here is derived from an EMBL/GenBank/DDBJ whole genome shotgun (WGS) entry which is preliminary data.</text>
</comment>
<dbReference type="Gene3D" id="1.10.730.10">
    <property type="entry name" value="Isoleucyl-tRNA Synthetase, Domain 1"/>
    <property type="match status" value="1"/>
</dbReference>
<evidence type="ECO:0000256" key="7">
    <source>
        <dbReference type="ARBA" id="ARBA00022840"/>
    </source>
</evidence>
<gene>
    <name evidence="12" type="ORF">DDZ44_07660</name>
</gene>
<dbReference type="GO" id="GO:0006426">
    <property type="term" value="P:glycyl-tRNA aminoacylation"/>
    <property type="evidence" value="ECO:0007669"/>
    <property type="project" value="InterPro"/>
</dbReference>
<dbReference type="InterPro" id="IPR009080">
    <property type="entry name" value="tRNAsynth_Ia_anticodon-bd"/>
</dbReference>
<evidence type="ECO:0000256" key="1">
    <source>
        <dbReference type="ARBA" id="ARBA00004496"/>
    </source>
</evidence>
<dbReference type="Proteomes" id="UP000263273">
    <property type="component" value="Unassembled WGS sequence"/>
</dbReference>
<comment type="catalytic activity">
    <reaction evidence="10">
        <text>tRNA(Gly) + glycine + ATP = glycyl-tRNA(Gly) + AMP + diphosphate</text>
        <dbReference type="Rhea" id="RHEA:16013"/>
        <dbReference type="Rhea" id="RHEA-COMP:9664"/>
        <dbReference type="Rhea" id="RHEA-COMP:9683"/>
        <dbReference type="ChEBI" id="CHEBI:30616"/>
        <dbReference type="ChEBI" id="CHEBI:33019"/>
        <dbReference type="ChEBI" id="CHEBI:57305"/>
        <dbReference type="ChEBI" id="CHEBI:78442"/>
        <dbReference type="ChEBI" id="CHEBI:78522"/>
        <dbReference type="ChEBI" id="CHEBI:456215"/>
        <dbReference type="EC" id="6.1.1.14"/>
    </reaction>
</comment>
<dbReference type="SUPFAM" id="SSF47323">
    <property type="entry name" value="Anticodon-binding domain of a subclass of class I aminoacyl-tRNA synthetases"/>
    <property type="match status" value="1"/>
</dbReference>
<dbReference type="GO" id="GO:0005524">
    <property type="term" value="F:ATP binding"/>
    <property type="evidence" value="ECO:0007669"/>
    <property type="project" value="UniProtKB-KW"/>
</dbReference>
<accession>A0A354YX55</accession>
<comment type="subcellular location">
    <subcellularLocation>
        <location evidence="1">Cytoplasm</location>
    </subcellularLocation>
</comment>
<dbReference type="Pfam" id="PF05746">
    <property type="entry name" value="DALR_1"/>
    <property type="match status" value="1"/>
</dbReference>
<feature type="non-terminal residue" evidence="12">
    <location>
        <position position="1"/>
    </location>
</feature>
<dbReference type="Pfam" id="PF02092">
    <property type="entry name" value="tRNA_synt_2f"/>
    <property type="match status" value="1"/>
</dbReference>
<feature type="domain" description="DALR anticodon binding" evidence="11">
    <location>
        <begin position="156"/>
        <end position="254"/>
    </location>
</feature>
<keyword evidence="7" id="KW-0067">ATP-binding</keyword>
<keyword evidence="9" id="KW-0030">Aminoacyl-tRNA synthetase</keyword>
<evidence type="ECO:0000313" key="12">
    <source>
        <dbReference type="EMBL" id="HBK53794.1"/>
    </source>
</evidence>
<evidence type="ECO:0000256" key="6">
    <source>
        <dbReference type="ARBA" id="ARBA00022741"/>
    </source>
</evidence>
<keyword evidence="6" id="KW-0547">Nucleotide-binding</keyword>
<evidence type="ECO:0000256" key="5">
    <source>
        <dbReference type="ARBA" id="ARBA00022598"/>
    </source>
</evidence>
<evidence type="ECO:0000256" key="2">
    <source>
        <dbReference type="ARBA" id="ARBA00008226"/>
    </source>
</evidence>
<dbReference type="EC" id="6.1.1.14" evidence="3"/>
<dbReference type="EMBL" id="DNZF01000168">
    <property type="protein sequence ID" value="HBK53794.1"/>
    <property type="molecule type" value="Genomic_DNA"/>
</dbReference>
<dbReference type="GO" id="GO:0005829">
    <property type="term" value="C:cytosol"/>
    <property type="evidence" value="ECO:0007669"/>
    <property type="project" value="TreeGrafter"/>
</dbReference>
<dbReference type="GO" id="GO:0004814">
    <property type="term" value="F:arginine-tRNA ligase activity"/>
    <property type="evidence" value="ECO:0007669"/>
    <property type="project" value="InterPro"/>
</dbReference>
<dbReference type="AlphaFoldDB" id="A0A354YX55"/>
<protein>
    <recommendedName>
        <fullName evidence="3">glycine--tRNA ligase</fullName>
        <ecNumber evidence="3">6.1.1.14</ecNumber>
    </recommendedName>
</protein>
<keyword evidence="5 12" id="KW-0436">Ligase</keyword>
<evidence type="ECO:0000256" key="9">
    <source>
        <dbReference type="ARBA" id="ARBA00023146"/>
    </source>
</evidence>
<evidence type="ECO:0000256" key="4">
    <source>
        <dbReference type="ARBA" id="ARBA00022490"/>
    </source>
</evidence>
<reference evidence="12 13" key="1">
    <citation type="journal article" date="2018" name="Nat. Biotechnol.">
        <title>A standardized bacterial taxonomy based on genome phylogeny substantially revises the tree of life.</title>
        <authorList>
            <person name="Parks D.H."/>
            <person name="Chuvochina M."/>
            <person name="Waite D.W."/>
            <person name="Rinke C."/>
            <person name="Skarshewski A."/>
            <person name="Chaumeil P.A."/>
            <person name="Hugenholtz P."/>
        </authorList>
    </citation>
    <scope>NUCLEOTIDE SEQUENCE [LARGE SCALE GENOMIC DNA]</scope>
    <source>
        <strain evidence="12">UBA10948</strain>
    </source>
</reference>
<dbReference type="SMART" id="SM00836">
    <property type="entry name" value="DALR_1"/>
    <property type="match status" value="1"/>
</dbReference>
<dbReference type="InterPro" id="IPR006194">
    <property type="entry name" value="Gly-tRNA-synth_heterodimer"/>
</dbReference>
<keyword evidence="8" id="KW-0648">Protein biosynthesis</keyword>
<evidence type="ECO:0000256" key="8">
    <source>
        <dbReference type="ARBA" id="ARBA00022917"/>
    </source>
</evidence>
<evidence type="ECO:0000313" key="13">
    <source>
        <dbReference type="Proteomes" id="UP000263273"/>
    </source>
</evidence>
<evidence type="ECO:0000256" key="10">
    <source>
        <dbReference type="ARBA" id="ARBA00047937"/>
    </source>
</evidence>